<dbReference type="InterPro" id="IPR036388">
    <property type="entry name" value="WH-like_DNA-bd_sf"/>
</dbReference>
<dbReference type="RefSeq" id="WP_133494130.1">
    <property type="nucleotide sequence ID" value="NZ_BMLU01000001.1"/>
</dbReference>
<dbReference type="PANTHER" id="PTHR42756:SF1">
    <property type="entry name" value="TRANSCRIPTIONAL REPRESSOR OF EMRAB OPERON"/>
    <property type="match status" value="1"/>
</dbReference>
<dbReference type="PROSITE" id="PS50995">
    <property type="entry name" value="HTH_MARR_2"/>
    <property type="match status" value="1"/>
</dbReference>
<evidence type="ECO:0000313" key="5">
    <source>
        <dbReference type="EMBL" id="TDN86998.1"/>
    </source>
</evidence>
<dbReference type="GO" id="GO:0003677">
    <property type="term" value="F:DNA binding"/>
    <property type="evidence" value="ECO:0007669"/>
    <property type="project" value="UniProtKB-KW"/>
</dbReference>
<dbReference type="InterPro" id="IPR036390">
    <property type="entry name" value="WH_DNA-bd_sf"/>
</dbReference>
<keyword evidence="1" id="KW-0805">Transcription regulation</keyword>
<keyword evidence="2 5" id="KW-0238">DNA-binding</keyword>
<dbReference type="PRINTS" id="PR00598">
    <property type="entry name" value="HTHMARR"/>
</dbReference>
<dbReference type="SUPFAM" id="SSF46785">
    <property type="entry name" value="Winged helix' DNA-binding domain"/>
    <property type="match status" value="1"/>
</dbReference>
<dbReference type="OrthoDB" id="8256382at2"/>
<evidence type="ECO:0000256" key="2">
    <source>
        <dbReference type="ARBA" id="ARBA00023125"/>
    </source>
</evidence>
<sequence>MAEPTQEQIDQLSLAFERFTRRFKVAEAAAAAENALNALDAQSLVFISENTGCNAGEIARYLDVVPTTMSSAIERLVRKGLIERRRPEENRRSVALTATVKGLQAVDDHKAGYRNACAAMLRALDSGEQTQLIRLTEKIADTKVE</sequence>
<keyword evidence="3" id="KW-0804">Transcription</keyword>
<dbReference type="Gene3D" id="1.10.10.10">
    <property type="entry name" value="Winged helix-like DNA-binding domain superfamily/Winged helix DNA-binding domain"/>
    <property type="match status" value="1"/>
</dbReference>
<dbReference type="AlphaFoldDB" id="A0A4V3BUG0"/>
<reference evidence="5 6" key="1">
    <citation type="submission" date="2019-03" db="EMBL/GenBank/DDBJ databases">
        <title>Genomic Encyclopedia of Type Strains, Phase IV (KMG-IV): sequencing the most valuable type-strain genomes for metagenomic binning, comparative biology and taxonomic classification.</title>
        <authorList>
            <person name="Goeker M."/>
        </authorList>
    </citation>
    <scope>NUCLEOTIDE SEQUENCE [LARGE SCALE GENOMIC DNA]</scope>
    <source>
        <strain evidence="5 6">DSM 25059</strain>
    </source>
</reference>
<protein>
    <submittedName>
        <fullName evidence="5">DNA-binding MarR family transcriptional regulator</fullName>
    </submittedName>
</protein>
<proteinExistence type="predicted"/>
<evidence type="ECO:0000259" key="4">
    <source>
        <dbReference type="PROSITE" id="PS50995"/>
    </source>
</evidence>
<name>A0A4V3BUG0_9SPHN</name>
<evidence type="ECO:0000256" key="1">
    <source>
        <dbReference type="ARBA" id="ARBA00023015"/>
    </source>
</evidence>
<dbReference type="InterPro" id="IPR023187">
    <property type="entry name" value="Tscrpt_reg_MarR-type_CS"/>
</dbReference>
<organism evidence="5 6">
    <name type="scientific">Stakelama pacifica</name>
    <dbReference type="NCBI Taxonomy" id="517720"/>
    <lineage>
        <taxon>Bacteria</taxon>
        <taxon>Pseudomonadati</taxon>
        <taxon>Pseudomonadota</taxon>
        <taxon>Alphaproteobacteria</taxon>
        <taxon>Sphingomonadales</taxon>
        <taxon>Sphingomonadaceae</taxon>
        <taxon>Stakelama</taxon>
    </lineage>
</organism>
<dbReference type="PROSITE" id="PS01117">
    <property type="entry name" value="HTH_MARR_1"/>
    <property type="match status" value="1"/>
</dbReference>
<comment type="caution">
    <text evidence="5">The sequence shown here is derived from an EMBL/GenBank/DDBJ whole genome shotgun (WGS) entry which is preliminary data.</text>
</comment>
<dbReference type="Proteomes" id="UP000295493">
    <property type="component" value="Unassembled WGS sequence"/>
</dbReference>
<dbReference type="GO" id="GO:0003700">
    <property type="term" value="F:DNA-binding transcription factor activity"/>
    <property type="evidence" value="ECO:0007669"/>
    <property type="project" value="InterPro"/>
</dbReference>
<dbReference type="SMART" id="SM00347">
    <property type="entry name" value="HTH_MARR"/>
    <property type="match status" value="1"/>
</dbReference>
<evidence type="ECO:0000256" key="3">
    <source>
        <dbReference type="ARBA" id="ARBA00023163"/>
    </source>
</evidence>
<gene>
    <name evidence="5" type="ORF">EV664_101577</name>
</gene>
<dbReference type="Pfam" id="PF01047">
    <property type="entry name" value="MarR"/>
    <property type="match status" value="1"/>
</dbReference>
<accession>A0A4V3BUG0</accession>
<dbReference type="PANTHER" id="PTHR42756">
    <property type="entry name" value="TRANSCRIPTIONAL REGULATOR, MARR"/>
    <property type="match status" value="1"/>
</dbReference>
<dbReference type="InterPro" id="IPR000835">
    <property type="entry name" value="HTH_MarR-typ"/>
</dbReference>
<dbReference type="EMBL" id="SNWD01000001">
    <property type="protein sequence ID" value="TDN86998.1"/>
    <property type="molecule type" value="Genomic_DNA"/>
</dbReference>
<feature type="domain" description="HTH marR-type" evidence="4">
    <location>
        <begin position="9"/>
        <end position="141"/>
    </location>
</feature>
<keyword evidence="6" id="KW-1185">Reference proteome</keyword>
<evidence type="ECO:0000313" key="6">
    <source>
        <dbReference type="Proteomes" id="UP000295493"/>
    </source>
</evidence>